<evidence type="ECO:0000256" key="7">
    <source>
        <dbReference type="ARBA" id="ARBA00023004"/>
    </source>
</evidence>
<evidence type="ECO:0000256" key="4">
    <source>
        <dbReference type="ARBA" id="ARBA00022485"/>
    </source>
</evidence>
<dbReference type="Gene3D" id="3.20.20.70">
    <property type="entry name" value="Aldolase class I"/>
    <property type="match status" value="2"/>
</dbReference>
<evidence type="ECO:0000259" key="11">
    <source>
        <dbReference type="PROSITE" id="PS51918"/>
    </source>
</evidence>
<dbReference type="EC" id="4.3.1.32" evidence="3"/>
<evidence type="ECO:0000256" key="2">
    <source>
        <dbReference type="ARBA" id="ARBA00004712"/>
    </source>
</evidence>
<name>A0A381VR36_9ZZZZ</name>
<dbReference type="SUPFAM" id="SSF102114">
    <property type="entry name" value="Radical SAM enzymes"/>
    <property type="match status" value="2"/>
</dbReference>
<dbReference type="InterPro" id="IPR034405">
    <property type="entry name" value="F420"/>
</dbReference>
<evidence type="ECO:0000256" key="3">
    <source>
        <dbReference type="ARBA" id="ARBA00012126"/>
    </source>
</evidence>
<dbReference type="HAMAP" id="MF_01611">
    <property type="entry name" value="FO_synth_sub1"/>
    <property type="match status" value="1"/>
</dbReference>
<dbReference type="NCBIfam" id="TIGR03550">
    <property type="entry name" value="F420_cofG"/>
    <property type="match status" value="1"/>
</dbReference>
<evidence type="ECO:0000313" key="12">
    <source>
        <dbReference type="EMBL" id="SVA42107.1"/>
    </source>
</evidence>
<evidence type="ECO:0000256" key="1">
    <source>
        <dbReference type="ARBA" id="ARBA00001966"/>
    </source>
</evidence>
<dbReference type="InterPro" id="IPR007197">
    <property type="entry name" value="rSAM"/>
</dbReference>
<protein>
    <recommendedName>
        <fullName evidence="3">7,8-didemethyl-8-hydroxy-5-deazariboflavin synthase</fullName>
        <ecNumber evidence="3">4.3.1.32</ecNumber>
    </recommendedName>
</protein>
<comment type="catalytic activity">
    <reaction evidence="10">
        <text>5-amino-5-(4-hydroxybenzyl)-6-(D-ribitylimino)-5,6-dihydrouracil + S-adenosyl-L-methionine = 7,8-didemethyl-8-hydroxy-5-deazariboflavin + 5'-deoxyadenosine + L-methionine + NH4(+) + H(+)</text>
        <dbReference type="Rhea" id="RHEA:55204"/>
        <dbReference type="ChEBI" id="CHEBI:15378"/>
        <dbReference type="ChEBI" id="CHEBI:17319"/>
        <dbReference type="ChEBI" id="CHEBI:28938"/>
        <dbReference type="ChEBI" id="CHEBI:57844"/>
        <dbReference type="ChEBI" id="CHEBI:59789"/>
        <dbReference type="ChEBI" id="CHEBI:59904"/>
        <dbReference type="ChEBI" id="CHEBI:85936"/>
        <dbReference type="EC" id="4.3.1.32"/>
    </reaction>
</comment>
<keyword evidence="9" id="KW-0456">Lyase</keyword>
<keyword evidence="4" id="KW-0004">4Fe-4S</keyword>
<dbReference type="Pfam" id="PF04055">
    <property type="entry name" value="Radical_SAM"/>
    <property type="match status" value="2"/>
</dbReference>
<keyword evidence="5" id="KW-0949">S-adenosyl-L-methionine</keyword>
<dbReference type="InterPro" id="IPR013785">
    <property type="entry name" value="Aldolase_TIM"/>
</dbReference>
<evidence type="ECO:0000256" key="6">
    <source>
        <dbReference type="ARBA" id="ARBA00022723"/>
    </source>
</evidence>
<dbReference type="SMART" id="SM00729">
    <property type="entry name" value="Elp3"/>
    <property type="match status" value="1"/>
</dbReference>
<feature type="domain" description="Radical SAM core" evidence="11">
    <location>
        <begin position="26"/>
        <end position="279"/>
    </location>
</feature>
<dbReference type="GO" id="GO:0051539">
    <property type="term" value="F:4 iron, 4 sulfur cluster binding"/>
    <property type="evidence" value="ECO:0007669"/>
    <property type="project" value="UniProtKB-KW"/>
</dbReference>
<dbReference type="PROSITE" id="PS51918">
    <property type="entry name" value="RADICAL_SAM"/>
    <property type="match status" value="2"/>
</dbReference>
<dbReference type="PANTHER" id="PTHR43076">
    <property type="entry name" value="FO SYNTHASE (COFH)"/>
    <property type="match status" value="1"/>
</dbReference>
<gene>
    <name evidence="12" type="ORF">METZ01_LOCUS94961</name>
</gene>
<organism evidence="12">
    <name type="scientific">marine metagenome</name>
    <dbReference type="NCBI Taxonomy" id="408172"/>
    <lineage>
        <taxon>unclassified sequences</taxon>
        <taxon>metagenomes</taxon>
        <taxon>ecological metagenomes</taxon>
    </lineage>
</organism>
<keyword evidence="6" id="KW-0479">Metal-binding</keyword>
<dbReference type="GO" id="GO:0046872">
    <property type="term" value="F:metal ion binding"/>
    <property type="evidence" value="ECO:0007669"/>
    <property type="project" value="UniProtKB-KW"/>
</dbReference>
<dbReference type="InterPro" id="IPR019939">
    <property type="entry name" value="CofG_family"/>
</dbReference>
<evidence type="ECO:0000256" key="9">
    <source>
        <dbReference type="ARBA" id="ARBA00023239"/>
    </source>
</evidence>
<dbReference type="GO" id="GO:0016765">
    <property type="term" value="F:transferase activity, transferring alkyl or aryl (other than methyl) groups"/>
    <property type="evidence" value="ECO:0007669"/>
    <property type="project" value="InterPro"/>
</dbReference>
<evidence type="ECO:0000256" key="8">
    <source>
        <dbReference type="ARBA" id="ARBA00023014"/>
    </source>
</evidence>
<dbReference type="CDD" id="cd01335">
    <property type="entry name" value="Radical_SAM"/>
    <property type="match status" value="2"/>
</dbReference>
<dbReference type="InterPro" id="IPR058240">
    <property type="entry name" value="rSAM_sf"/>
</dbReference>
<comment type="cofactor">
    <cofactor evidence="1">
        <name>[4Fe-4S] cluster</name>
        <dbReference type="ChEBI" id="CHEBI:49883"/>
    </cofactor>
</comment>
<dbReference type="SFLD" id="SFLDF00294">
    <property type="entry name" value="7_8-didemethyl-8-hydroxy-5-dea"/>
    <property type="match status" value="1"/>
</dbReference>
<comment type="pathway">
    <text evidence="2">Cofactor biosynthesis; coenzyme F0 biosynthesis.</text>
</comment>
<feature type="non-terminal residue" evidence="12">
    <location>
        <position position="670"/>
    </location>
</feature>
<proteinExistence type="inferred from homology"/>
<evidence type="ECO:0000256" key="10">
    <source>
        <dbReference type="ARBA" id="ARBA00048974"/>
    </source>
</evidence>
<dbReference type="SFLD" id="SFLDG01389">
    <property type="entry name" value="menaquinone_synthsis_involved"/>
    <property type="match status" value="1"/>
</dbReference>
<dbReference type="SFLD" id="SFLDG01388">
    <property type="entry name" value="7_8-didemethyl-8-hydroxy-5-dea"/>
    <property type="match status" value="1"/>
</dbReference>
<evidence type="ECO:0000256" key="5">
    <source>
        <dbReference type="ARBA" id="ARBA00022691"/>
    </source>
</evidence>
<dbReference type="AlphaFoldDB" id="A0A381VR36"/>
<feature type="domain" description="Radical SAM core" evidence="11">
    <location>
        <begin position="458"/>
        <end position="670"/>
    </location>
</feature>
<reference evidence="12" key="1">
    <citation type="submission" date="2018-05" db="EMBL/GenBank/DDBJ databases">
        <authorList>
            <person name="Lanie J.A."/>
            <person name="Ng W.-L."/>
            <person name="Kazmierczak K.M."/>
            <person name="Andrzejewski T.M."/>
            <person name="Davidsen T.M."/>
            <person name="Wayne K.J."/>
            <person name="Tettelin H."/>
            <person name="Glass J.I."/>
            <person name="Rusch D."/>
            <person name="Podicherti R."/>
            <person name="Tsui H.-C.T."/>
            <person name="Winkler M.E."/>
        </authorList>
    </citation>
    <scope>NUCLEOTIDE SEQUENCE</scope>
</reference>
<dbReference type="SFLD" id="SFLDS00029">
    <property type="entry name" value="Radical_SAM"/>
    <property type="match status" value="2"/>
</dbReference>
<dbReference type="NCBIfam" id="NF004884">
    <property type="entry name" value="PRK06245.1"/>
    <property type="match status" value="1"/>
</dbReference>
<keyword evidence="8" id="KW-0411">Iron-sulfur</keyword>
<dbReference type="GO" id="GO:0044689">
    <property type="term" value="F:7,8-didemethyl-8-hydroxy-5-deazariboflavin synthase activity"/>
    <property type="evidence" value="ECO:0007669"/>
    <property type="project" value="UniProtKB-EC"/>
</dbReference>
<dbReference type="UniPathway" id="UPA00072"/>
<sequence length="670" mass="75544">MAEVLDTHKLTALARQLRDHGHGNIISYSRKIFIPLTKLCRDFCHYCTFAEAPLKNSRNFMTPEEVLELVRQGEAAGCKEVLFTLGDKPELRYREAREELATLGHQSTLSYLAEIAGMVLAESNSSQAFRLLPHINAGTMSAEDLRKLRKVSVSQGLMLESSTQRLCEKNGPHYGSPDKLPEVRLNTIRLAGIEKIPFTSGILIGIGETRLERIESLLALRKLHKQYGHLQEIIIQNFRAKSGTKMANFPEPNLEELVWTIAVARIIFGPEMNLQAPPNLSSGNQNTTNNLKALIDAGINDWGGISPITPDHVNPEAPWPELQELSRITAECSGKDETPKIMTERLAIYPEYALNAEIWLDEILRPPVLHVCDSEGFARTDSWSPGQETRPPEIFNPQNNFRKIRINLEIEKILQSQKTKTEWSETEIEKLLRSRGNDFDAVCLAADELRKQVNGDVVTYVVNRNINYTNICTFRCGFCAFSKGKMSENLRGKPYDLKLEEIVLRTKEAWERGATEVCLQGGIHPNYTGQTYLDICTAIKTAVPGMHIHAFSPLEIWQGAQTLGLSVAEFLRRLRAAGLDTLPGTAAEILDDEVRSLICPDKLNTEEWLSVMRDAHEVGFRTTATMMYGHLEKPKHLARHFLRLRKLQKQTSRTGRSGVFTEFVPLPFVH</sequence>
<dbReference type="PANTHER" id="PTHR43076:SF1">
    <property type="entry name" value="LIPOYL SYNTHASE 2"/>
    <property type="match status" value="1"/>
</dbReference>
<accession>A0A381VR36</accession>
<keyword evidence="7" id="KW-0408">Iron</keyword>
<dbReference type="InterPro" id="IPR006638">
    <property type="entry name" value="Elp3/MiaA/NifB-like_rSAM"/>
</dbReference>
<dbReference type="EMBL" id="UINC01009390">
    <property type="protein sequence ID" value="SVA42107.1"/>
    <property type="molecule type" value="Genomic_DNA"/>
</dbReference>
<dbReference type="SFLD" id="SFLDG01064">
    <property type="entry name" value="F420__menaquinone_cofactor_bio"/>
    <property type="match status" value="2"/>
</dbReference>